<evidence type="ECO:0000256" key="1">
    <source>
        <dbReference type="ARBA" id="ARBA00005564"/>
    </source>
</evidence>
<accession>A0A7V4XS35</accession>
<feature type="compositionally biased region" description="Basic and acidic residues" evidence="3">
    <location>
        <begin position="133"/>
        <end position="151"/>
    </location>
</feature>
<protein>
    <submittedName>
        <fullName evidence="4">Uncharacterized protein</fullName>
    </submittedName>
</protein>
<comment type="caution">
    <text evidence="4">The sequence shown here is derived from an EMBL/GenBank/DDBJ whole genome shotgun (WGS) entry which is preliminary data.</text>
</comment>
<gene>
    <name evidence="4" type="ORF">ENW50_05595</name>
</gene>
<feature type="region of interest" description="Disordered" evidence="3">
    <location>
        <begin position="36"/>
        <end position="93"/>
    </location>
</feature>
<proteinExistence type="inferred from homology"/>
<dbReference type="SUPFAM" id="SSF63829">
    <property type="entry name" value="Calcium-dependent phosphotriesterase"/>
    <property type="match status" value="1"/>
</dbReference>
<dbReference type="Gene3D" id="2.130.10.10">
    <property type="entry name" value="YVTN repeat-like/Quinoprotein amine dehydrogenase"/>
    <property type="match status" value="3"/>
</dbReference>
<dbReference type="Pfam" id="PF10282">
    <property type="entry name" value="Lactonase"/>
    <property type="match status" value="2"/>
</dbReference>
<organism evidence="4">
    <name type="scientific">Acidobacterium capsulatum</name>
    <dbReference type="NCBI Taxonomy" id="33075"/>
    <lineage>
        <taxon>Bacteria</taxon>
        <taxon>Pseudomonadati</taxon>
        <taxon>Acidobacteriota</taxon>
        <taxon>Terriglobia</taxon>
        <taxon>Terriglobales</taxon>
        <taxon>Acidobacteriaceae</taxon>
        <taxon>Acidobacterium</taxon>
    </lineage>
</organism>
<evidence type="ECO:0000256" key="3">
    <source>
        <dbReference type="SAM" id="MobiDB-lite"/>
    </source>
</evidence>
<dbReference type="InterPro" id="IPR050282">
    <property type="entry name" value="Cycloisomerase_2"/>
</dbReference>
<evidence type="ECO:0000313" key="4">
    <source>
        <dbReference type="EMBL" id="HGY94144.1"/>
    </source>
</evidence>
<reference evidence="4" key="1">
    <citation type="journal article" date="2020" name="mSystems">
        <title>Genome- and Community-Level Interaction Insights into Carbon Utilization and Element Cycling Functions of Hydrothermarchaeota in Hydrothermal Sediment.</title>
        <authorList>
            <person name="Zhou Z."/>
            <person name="Liu Y."/>
            <person name="Xu W."/>
            <person name="Pan J."/>
            <person name="Luo Z.H."/>
            <person name="Li M."/>
        </authorList>
    </citation>
    <scope>NUCLEOTIDE SEQUENCE [LARGE SCALE GENOMIC DNA]</scope>
    <source>
        <strain evidence="4">SpSt-855</strain>
    </source>
</reference>
<comment type="similarity">
    <text evidence="1">Belongs to the cycloisomerase 2 family.</text>
</comment>
<dbReference type="InterPro" id="IPR015943">
    <property type="entry name" value="WD40/YVTN_repeat-like_dom_sf"/>
</dbReference>
<keyword evidence="2" id="KW-0313">Glucose metabolism</keyword>
<dbReference type="InterPro" id="IPR019405">
    <property type="entry name" value="Lactonase_7-beta_prop"/>
</dbReference>
<evidence type="ECO:0000256" key="2">
    <source>
        <dbReference type="ARBA" id="ARBA00022526"/>
    </source>
</evidence>
<dbReference type="GO" id="GO:0017057">
    <property type="term" value="F:6-phosphogluconolactonase activity"/>
    <property type="evidence" value="ECO:0007669"/>
    <property type="project" value="TreeGrafter"/>
</dbReference>
<dbReference type="PANTHER" id="PTHR30344:SF1">
    <property type="entry name" value="6-PHOSPHOGLUCONOLACTONASE"/>
    <property type="match status" value="1"/>
</dbReference>
<dbReference type="EMBL" id="DTKL01000031">
    <property type="protein sequence ID" value="HGY94144.1"/>
    <property type="molecule type" value="Genomic_DNA"/>
</dbReference>
<dbReference type="PANTHER" id="PTHR30344">
    <property type="entry name" value="6-PHOSPHOGLUCONOLACTONASE-RELATED"/>
    <property type="match status" value="1"/>
</dbReference>
<sequence length="585" mass="59843">MGDFAPVAGEKRGDIAQGDRLDGLFFLFAARHEDSEDEAAYDGASEPGKEARKAGGTGAVAEEEVGERLEFSRQSHQCGETPENGESGERTGPVEQEALEGPDAEAALAVLGAGECLEGAVFRRVFAKHIERGQQAEKEQNRGEQHARESPATESEECLPESLHGKTSGARAGRVQLCKPGRYHRAGLRWEDMRTMRDVKGSAGRKKRIAEWGLLAGLLLVLGGCGKFFPPLTNNSSSGGGGGGGNSTVGNYLYVANSGSGLDSIAGFSLASGKLSTTSGVTYTVPSAPTCVAVTPSDSFLYVGTAGAIYVYTINSDGSLTLGNGGTYVASGVFPGWLRVDTTGNWLIGLDALTGEAYVFGINTSTGALTPVQGSTVALQSSAAKGMALTPNDGYVYVALGTGGVETLSFNSSTGALAQVNGLVTPKQNLDGDNAVAVSPNGNYLFVGETGINAVRVYSIGTGGVVNEISGSPHTTGLGPDAILVDATGSYVYVANGTDNTISAFSLGTTGALTQISGSPFAAGTTPWAMAEDKSGTYLVVVDRGGSPDLKVYSFSATTPGALTPFATSATGTDPTTAISIAATQ</sequence>
<dbReference type="GO" id="GO:0006006">
    <property type="term" value="P:glucose metabolic process"/>
    <property type="evidence" value="ECO:0007669"/>
    <property type="project" value="UniProtKB-KW"/>
</dbReference>
<name>A0A7V4XS35_9BACT</name>
<feature type="region of interest" description="Disordered" evidence="3">
    <location>
        <begin position="133"/>
        <end position="176"/>
    </location>
</feature>
<dbReference type="AlphaFoldDB" id="A0A7V4XS35"/>
<keyword evidence="2" id="KW-0119">Carbohydrate metabolism</keyword>